<dbReference type="InterPro" id="IPR018540">
    <property type="entry name" value="Spo0E-like"/>
</dbReference>
<name>A0ABS2H5G2_9BACL</name>
<sequence>MNNSEKIRFRIEMERQELNRLAQRYGLRHARVLHQSVVLDRLLNKYSKVTFSDYRRKKPIA</sequence>
<dbReference type="Pfam" id="PF09388">
    <property type="entry name" value="SpoOE-like"/>
    <property type="match status" value="1"/>
</dbReference>
<dbReference type="EMBL" id="JADCNN020000002">
    <property type="protein sequence ID" value="MBM6994718.1"/>
    <property type="molecule type" value="Genomic_DNA"/>
</dbReference>
<protein>
    <submittedName>
        <fullName evidence="1">Aspartyl-phosphate phosphatase Spo0E family protein</fullName>
    </submittedName>
</protein>
<dbReference type="Gene3D" id="4.10.280.10">
    <property type="entry name" value="Helix-loop-helix DNA-binding domain"/>
    <property type="match status" value="1"/>
</dbReference>
<dbReference type="SUPFAM" id="SSF140500">
    <property type="entry name" value="BAS1536-like"/>
    <property type="match status" value="1"/>
</dbReference>
<gene>
    <name evidence="1" type="ORF">IM700_003460</name>
</gene>
<dbReference type="InterPro" id="IPR036638">
    <property type="entry name" value="HLH_DNA-bd_sf"/>
</dbReference>
<comment type="caution">
    <text evidence="1">The sequence shown here is derived from an EMBL/GenBank/DDBJ whole genome shotgun (WGS) entry which is preliminary data.</text>
</comment>
<proteinExistence type="predicted"/>
<dbReference type="Proteomes" id="UP001516620">
    <property type="component" value="Unassembled WGS sequence"/>
</dbReference>
<reference evidence="1 2" key="1">
    <citation type="submission" date="2021-01" db="EMBL/GenBank/DDBJ databases">
        <title>Paenibacillus sp.nov. isolated from the rhizosphere soil of tomato plant.</title>
        <authorList>
            <person name="Thin K.K."/>
            <person name="Zhang X."/>
            <person name="He S."/>
        </authorList>
    </citation>
    <scope>NUCLEOTIDE SEQUENCE [LARGE SCALE GENOMIC DNA]</scope>
    <source>
        <strain evidence="1 2">DXFW5</strain>
    </source>
</reference>
<evidence type="ECO:0000313" key="2">
    <source>
        <dbReference type="Proteomes" id="UP001516620"/>
    </source>
</evidence>
<evidence type="ECO:0000313" key="1">
    <source>
        <dbReference type="EMBL" id="MBM6994718.1"/>
    </source>
</evidence>
<dbReference type="InterPro" id="IPR037208">
    <property type="entry name" value="Spo0E-like_sf"/>
</dbReference>
<accession>A0ABS2H5G2</accession>
<organism evidence="1 2">
    <name type="scientific">Paenibacillus rhizolycopersici</name>
    <dbReference type="NCBI Taxonomy" id="2780073"/>
    <lineage>
        <taxon>Bacteria</taxon>
        <taxon>Bacillati</taxon>
        <taxon>Bacillota</taxon>
        <taxon>Bacilli</taxon>
        <taxon>Bacillales</taxon>
        <taxon>Paenibacillaceae</taxon>
        <taxon>Paenibacillus</taxon>
    </lineage>
</organism>
<dbReference type="RefSeq" id="WP_193416801.1">
    <property type="nucleotide sequence ID" value="NZ_JADCNN020000002.1"/>
</dbReference>
<keyword evidence="2" id="KW-1185">Reference proteome</keyword>